<name>A0A1I1P7V1_9ACTN</name>
<accession>A0A1I1P7V1</accession>
<dbReference type="AlphaFoldDB" id="A0A1I1P7V1"/>
<reference evidence="1 2" key="1">
    <citation type="submission" date="2016-10" db="EMBL/GenBank/DDBJ databases">
        <authorList>
            <person name="de Groot N.N."/>
        </authorList>
    </citation>
    <scope>NUCLEOTIDE SEQUENCE [LARGE SCALE GENOMIC DNA]</scope>
    <source>
        <strain evidence="1 2">CGMCC 1.7056</strain>
    </source>
</reference>
<organism evidence="1 2">
    <name type="scientific">Nocardioides terrae</name>
    <dbReference type="NCBI Taxonomy" id="574651"/>
    <lineage>
        <taxon>Bacteria</taxon>
        <taxon>Bacillati</taxon>
        <taxon>Actinomycetota</taxon>
        <taxon>Actinomycetes</taxon>
        <taxon>Propionibacteriales</taxon>
        <taxon>Nocardioidaceae</taxon>
        <taxon>Nocardioides</taxon>
    </lineage>
</organism>
<dbReference type="EMBL" id="FOLB01000036">
    <property type="protein sequence ID" value="SFD05795.1"/>
    <property type="molecule type" value="Genomic_DNA"/>
</dbReference>
<protein>
    <recommendedName>
        <fullName evidence="3">Replication protein</fullName>
    </recommendedName>
</protein>
<feature type="non-terminal residue" evidence="1">
    <location>
        <position position="1"/>
    </location>
</feature>
<evidence type="ECO:0000313" key="2">
    <source>
        <dbReference type="Proteomes" id="UP000198832"/>
    </source>
</evidence>
<gene>
    <name evidence="1" type="ORF">SAMN04487968_1362</name>
</gene>
<dbReference type="RefSeq" id="WP_217645415.1">
    <property type="nucleotide sequence ID" value="NZ_FOLB01000036.1"/>
</dbReference>
<evidence type="ECO:0000313" key="1">
    <source>
        <dbReference type="EMBL" id="SFD05795.1"/>
    </source>
</evidence>
<proteinExistence type="predicted"/>
<sequence length="224" mass="25202">RYLTRLPCLGRPLRVGEPYRENIETGEIRPMRCQRNGCPDCIGVNAWRRSLAVRFMKPTYELTLTTTDLHRCGDPWPQVQDRARVLRQAAKRCGVDLGVWGIYVEQGAKNGMTHAHIVVKDGQRLDFGWLRRRLESAGFGARFSYSAIKDDAGFAAYVGKGFASYASKGYRDDADEALRLNGGRVGHFSRGFFPSGVRRAEVQSLAAFSEAADEPSPWITRLWT</sequence>
<evidence type="ECO:0008006" key="3">
    <source>
        <dbReference type="Google" id="ProtNLM"/>
    </source>
</evidence>
<keyword evidence="2" id="KW-1185">Reference proteome</keyword>
<dbReference type="Proteomes" id="UP000198832">
    <property type="component" value="Unassembled WGS sequence"/>
</dbReference>